<evidence type="ECO:0000256" key="3">
    <source>
        <dbReference type="ARBA" id="ARBA00022490"/>
    </source>
</evidence>
<sequence>MNSQIFKIINKNNLIKTINNFNKCYYSTSIKKPSSFNKSQNIFDKPLRRVFFNVPGSDRRKIDKAIALSDKIDSIVLDIEDGVAINKKEEAREMIKKSVVEDSFGKAELLVRVNSVDSGLLEADIDMIAKIPTYIDGIVIPKVEHPYHLHYITLLLREKCGDKNAANLKFMACVESAISVINLKDICNYSLGTDTPSQLNALIFASEDYCADTGITRTPSATELLYARSSVVNHAVAHGLQAIDMVCINYKDQEALKKETLEGVHLGFHGKQAIHPNQIEIINDCFRPSLEKFRFASKIVEENEIHQSQGKGAFEIDGKMIDMPMVKWAKKVLSIETFYPPREEEEDQ</sequence>
<feature type="domain" description="HpcH/HpaI aldolase/citrate lyase" evidence="9">
    <location>
        <begin position="54"/>
        <end position="276"/>
    </location>
</feature>
<dbReference type="Proteomes" id="UP000001064">
    <property type="component" value="Unassembled WGS sequence"/>
</dbReference>
<evidence type="ECO:0000256" key="6">
    <source>
        <dbReference type="ARBA" id="ARBA00023239"/>
    </source>
</evidence>
<dbReference type="OMA" id="AWLFCPA"/>
<dbReference type="Pfam" id="PF03328">
    <property type="entry name" value="HpcH_HpaI"/>
    <property type="match status" value="1"/>
</dbReference>
<comment type="cofactor">
    <cofactor evidence="1">
        <name>Mg(2+)</name>
        <dbReference type="ChEBI" id="CHEBI:18420"/>
    </cofactor>
</comment>
<proteinExistence type="predicted"/>
<dbReference type="AlphaFoldDB" id="F0ZIT0"/>
<dbReference type="PIRSF" id="PIRSF015582">
    <property type="entry name" value="Cit_lyase_B"/>
    <property type="match status" value="1"/>
</dbReference>
<keyword evidence="11" id="KW-1185">Reference proteome</keyword>
<dbReference type="KEGG" id="dpp:DICPUDRAFT_32306"/>
<dbReference type="eggNOG" id="ENOG502QQPK">
    <property type="taxonomic scope" value="Eukaryota"/>
</dbReference>
<dbReference type="GO" id="GO:0006107">
    <property type="term" value="P:oxaloacetate metabolic process"/>
    <property type="evidence" value="ECO:0000318"/>
    <property type="project" value="GO_Central"/>
</dbReference>
<keyword evidence="5 8" id="KW-0460">Magnesium</keyword>
<dbReference type="FunFam" id="3.20.20.60:FF:000008">
    <property type="entry name" value="Citrate (Pro-3S)-lyase subunit beta"/>
    <property type="match status" value="1"/>
</dbReference>
<dbReference type="RefSeq" id="XP_003287335.1">
    <property type="nucleotide sequence ID" value="XM_003287287.1"/>
</dbReference>
<evidence type="ECO:0000313" key="10">
    <source>
        <dbReference type="EMBL" id="EGC36142.1"/>
    </source>
</evidence>
<dbReference type="OrthoDB" id="1773at2759"/>
<dbReference type="GO" id="GO:0005737">
    <property type="term" value="C:cytoplasm"/>
    <property type="evidence" value="ECO:0007669"/>
    <property type="project" value="UniProtKB-SubCell"/>
</dbReference>
<reference evidence="11" key="1">
    <citation type="journal article" date="2011" name="Genome Biol.">
        <title>Comparative genomics of the social amoebae Dictyostelium discoideum and Dictyostelium purpureum.</title>
        <authorList>
            <consortium name="US DOE Joint Genome Institute (JGI-PGF)"/>
            <person name="Sucgang R."/>
            <person name="Kuo A."/>
            <person name="Tian X."/>
            <person name="Salerno W."/>
            <person name="Parikh A."/>
            <person name="Feasley C.L."/>
            <person name="Dalin E."/>
            <person name="Tu H."/>
            <person name="Huang E."/>
            <person name="Barry K."/>
            <person name="Lindquist E."/>
            <person name="Shapiro H."/>
            <person name="Bruce D."/>
            <person name="Schmutz J."/>
            <person name="Salamov A."/>
            <person name="Fey P."/>
            <person name="Gaudet P."/>
            <person name="Anjard C."/>
            <person name="Babu M.M."/>
            <person name="Basu S."/>
            <person name="Bushmanova Y."/>
            <person name="van der Wel H."/>
            <person name="Katoh-Kurasawa M."/>
            <person name="Dinh C."/>
            <person name="Coutinho P.M."/>
            <person name="Saito T."/>
            <person name="Elias M."/>
            <person name="Schaap P."/>
            <person name="Kay R.R."/>
            <person name="Henrissat B."/>
            <person name="Eichinger L."/>
            <person name="Rivero F."/>
            <person name="Putnam N.H."/>
            <person name="West C.M."/>
            <person name="Loomis W.F."/>
            <person name="Chisholm R.L."/>
            <person name="Shaulsky G."/>
            <person name="Strassmann J.E."/>
            <person name="Queller D.C."/>
            <person name="Kuspa A."/>
            <person name="Grigoriev I.V."/>
        </authorList>
    </citation>
    <scope>NUCLEOTIDE SEQUENCE [LARGE SCALE GENOMIC DNA]</scope>
    <source>
        <strain evidence="11">QSDP1</strain>
    </source>
</reference>
<organism evidence="10 11">
    <name type="scientific">Dictyostelium purpureum</name>
    <name type="common">Slime mold</name>
    <dbReference type="NCBI Taxonomy" id="5786"/>
    <lineage>
        <taxon>Eukaryota</taxon>
        <taxon>Amoebozoa</taxon>
        <taxon>Evosea</taxon>
        <taxon>Eumycetozoa</taxon>
        <taxon>Dictyostelia</taxon>
        <taxon>Dictyosteliales</taxon>
        <taxon>Dictyosteliaceae</taxon>
        <taxon>Dictyostelium</taxon>
    </lineage>
</organism>
<keyword evidence="6" id="KW-0456">Lyase</keyword>
<feature type="binding site" evidence="8">
    <location>
        <position position="175"/>
    </location>
    <ligand>
        <name>Mg(2+)</name>
        <dbReference type="ChEBI" id="CHEBI:18420"/>
    </ligand>
</feature>
<dbReference type="GO" id="GO:0000287">
    <property type="term" value="F:magnesium ion binding"/>
    <property type="evidence" value="ECO:0000318"/>
    <property type="project" value="GO_Central"/>
</dbReference>
<dbReference type="FunCoup" id="F0ZIT0">
    <property type="interactions" value="89"/>
</dbReference>
<name>F0ZIT0_DICPU</name>
<dbReference type="Gene3D" id="3.20.20.60">
    <property type="entry name" value="Phosphoenolpyruvate-binding domains"/>
    <property type="match status" value="1"/>
</dbReference>
<evidence type="ECO:0000259" key="9">
    <source>
        <dbReference type="Pfam" id="PF03328"/>
    </source>
</evidence>
<feature type="binding site" evidence="8">
    <location>
        <position position="208"/>
    </location>
    <ligand>
        <name>Mg(2+)</name>
        <dbReference type="ChEBI" id="CHEBI:18420"/>
    </ligand>
</feature>
<dbReference type="SUPFAM" id="SSF51621">
    <property type="entry name" value="Phosphoenolpyruvate/pyruvate domain"/>
    <property type="match status" value="1"/>
</dbReference>
<dbReference type="InterPro" id="IPR011206">
    <property type="entry name" value="Citrate_lyase_beta/mcl1/mcl2"/>
</dbReference>
<dbReference type="PANTHER" id="PTHR32308:SF0">
    <property type="entry name" value="HPCH_HPAI ALDOLASE_CITRATE LYASE DOMAIN-CONTAINING PROTEIN"/>
    <property type="match status" value="1"/>
</dbReference>
<dbReference type="GeneID" id="10501196"/>
<keyword evidence="4 8" id="KW-0479">Metal-binding</keyword>
<evidence type="ECO:0000256" key="7">
    <source>
        <dbReference type="PIRSR" id="PIRSR015582-1"/>
    </source>
</evidence>
<evidence type="ECO:0000256" key="5">
    <source>
        <dbReference type="ARBA" id="ARBA00022842"/>
    </source>
</evidence>
<protein>
    <recommendedName>
        <fullName evidence="9">HpcH/HpaI aldolase/citrate lyase domain-containing protein</fullName>
    </recommendedName>
</protein>
<dbReference type="VEuPathDB" id="AmoebaDB:DICPUDRAFT_32306"/>
<evidence type="ECO:0000256" key="8">
    <source>
        <dbReference type="PIRSR" id="PIRSR015582-2"/>
    </source>
</evidence>
<dbReference type="InParanoid" id="F0ZIT0"/>
<comment type="subcellular location">
    <subcellularLocation>
        <location evidence="2">Cytoplasm</location>
    </subcellularLocation>
</comment>
<evidence type="ECO:0000256" key="1">
    <source>
        <dbReference type="ARBA" id="ARBA00001946"/>
    </source>
</evidence>
<keyword evidence="3" id="KW-0963">Cytoplasm</keyword>
<dbReference type="EMBL" id="GL871036">
    <property type="protein sequence ID" value="EGC36142.1"/>
    <property type="molecule type" value="Genomic_DNA"/>
</dbReference>
<dbReference type="InterPro" id="IPR015813">
    <property type="entry name" value="Pyrv/PenolPyrv_kinase-like_dom"/>
</dbReference>
<dbReference type="InterPro" id="IPR005000">
    <property type="entry name" value="Aldolase/citrate-lyase_domain"/>
</dbReference>
<evidence type="ECO:0000256" key="4">
    <source>
        <dbReference type="ARBA" id="ARBA00022723"/>
    </source>
</evidence>
<feature type="binding site" evidence="7">
    <location>
        <position position="175"/>
    </location>
    <ligand>
        <name>substrate</name>
    </ligand>
</feature>
<accession>F0ZIT0</accession>
<dbReference type="GO" id="GO:0016829">
    <property type="term" value="F:lyase activity"/>
    <property type="evidence" value="ECO:0007669"/>
    <property type="project" value="UniProtKB-KW"/>
</dbReference>
<dbReference type="InterPro" id="IPR040442">
    <property type="entry name" value="Pyrv_kinase-like_dom_sf"/>
</dbReference>
<dbReference type="PANTHER" id="PTHR32308">
    <property type="entry name" value="LYASE BETA SUBUNIT, PUTATIVE (AFU_ORTHOLOGUE AFUA_4G13030)-RELATED"/>
    <property type="match status" value="1"/>
</dbReference>
<evidence type="ECO:0000313" key="11">
    <source>
        <dbReference type="Proteomes" id="UP000001064"/>
    </source>
</evidence>
<feature type="binding site" evidence="7">
    <location>
        <position position="112"/>
    </location>
    <ligand>
        <name>substrate</name>
    </ligand>
</feature>
<gene>
    <name evidence="10" type="ORF">DICPUDRAFT_32306</name>
</gene>
<dbReference type="STRING" id="5786.F0ZIT0"/>
<evidence type="ECO:0000256" key="2">
    <source>
        <dbReference type="ARBA" id="ARBA00004496"/>
    </source>
</evidence>